<accession>A0A1C3NZJ8</accession>
<sequence>MIISGGVNIYPQEVEDCLAVHPKVLDVAVIGVPDEEMGEAVKAVVQPAPGVSPGPDLERELMEYARDRIAHYKCPRSVDFSDVLPRTPTGKLVKRTLRERYPAVASATTTAAGRS</sequence>
<dbReference type="FunFam" id="3.30.300.30:FF:000008">
    <property type="entry name" value="2,3-dihydroxybenzoate-AMP ligase"/>
    <property type="match status" value="1"/>
</dbReference>
<proteinExistence type="inferred from homology"/>
<evidence type="ECO:0000256" key="1">
    <source>
        <dbReference type="ARBA" id="ARBA00006432"/>
    </source>
</evidence>
<organism evidence="4 5">
    <name type="scientific">Candidatus Protofrankia californiensis</name>
    <dbReference type="NCBI Taxonomy" id="1839754"/>
    <lineage>
        <taxon>Bacteria</taxon>
        <taxon>Bacillati</taxon>
        <taxon>Actinomycetota</taxon>
        <taxon>Actinomycetes</taxon>
        <taxon>Frankiales</taxon>
        <taxon>Frankiaceae</taxon>
        <taxon>Protofrankia</taxon>
    </lineage>
</organism>
<dbReference type="InterPro" id="IPR025110">
    <property type="entry name" value="AMP-bd_C"/>
</dbReference>
<dbReference type="GO" id="GO:0016878">
    <property type="term" value="F:acid-thiol ligase activity"/>
    <property type="evidence" value="ECO:0007669"/>
    <property type="project" value="TreeGrafter"/>
</dbReference>
<evidence type="ECO:0000313" key="4">
    <source>
        <dbReference type="EMBL" id="SBW23007.1"/>
    </source>
</evidence>
<dbReference type="PANTHER" id="PTHR43352">
    <property type="entry name" value="ACETYL-COA SYNTHETASE"/>
    <property type="match status" value="1"/>
</dbReference>
<protein>
    <submittedName>
        <fullName evidence="4">Long-chain-fatty-acid-CoA ligase</fullName>
    </submittedName>
</protein>
<name>A0A1C3NZJ8_9ACTN</name>
<keyword evidence="5" id="KW-1185">Reference proteome</keyword>
<dbReference type="InterPro" id="IPR045851">
    <property type="entry name" value="AMP-bd_C_sf"/>
</dbReference>
<dbReference type="Pfam" id="PF13193">
    <property type="entry name" value="AMP-binding_C"/>
    <property type="match status" value="1"/>
</dbReference>
<evidence type="ECO:0000313" key="5">
    <source>
        <dbReference type="Proteomes" id="UP000199013"/>
    </source>
</evidence>
<dbReference type="SUPFAM" id="SSF56801">
    <property type="entry name" value="Acetyl-CoA synthetase-like"/>
    <property type="match status" value="1"/>
</dbReference>
<gene>
    <name evidence="4" type="ORF">FDG2_3427</name>
</gene>
<dbReference type="Proteomes" id="UP000199013">
    <property type="component" value="Unassembled WGS sequence"/>
</dbReference>
<evidence type="ECO:0000259" key="3">
    <source>
        <dbReference type="Pfam" id="PF13193"/>
    </source>
</evidence>
<dbReference type="GO" id="GO:0044550">
    <property type="term" value="P:secondary metabolite biosynthetic process"/>
    <property type="evidence" value="ECO:0007669"/>
    <property type="project" value="TreeGrafter"/>
</dbReference>
<dbReference type="AlphaFoldDB" id="A0A1C3NZJ8"/>
<dbReference type="Gene3D" id="3.30.300.30">
    <property type="match status" value="1"/>
</dbReference>
<dbReference type="PANTHER" id="PTHR43352:SF1">
    <property type="entry name" value="ANTHRANILATE--COA LIGASE"/>
    <property type="match status" value="1"/>
</dbReference>
<comment type="similarity">
    <text evidence="1">Belongs to the ATP-dependent AMP-binding enzyme family.</text>
</comment>
<reference evidence="5" key="1">
    <citation type="submission" date="2016-02" db="EMBL/GenBank/DDBJ databases">
        <authorList>
            <person name="Wibberg D."/>
        </authorList>
    </citation>
    <scope>NUCLEOTIDE SEQUENCE [LARGE SCALE GENOMIC DNA]</scope>
</reference>
<evidence type="ECO:0000256" key="2">
    <source>
        <dbReference type="ARBA" id="ARBA00022598"/>
    </source>
</evidence>
<feature type="domain" description="AMP-binding enzyme C-terminal" evidence="3">
    <location>
        <begin position="13"/>
        <end position="91"/>
    </location>
</feature>
<dbReference type="EMBL" id="FLUV01001434">
    <property type="protein sequence ID" value="SBW23007.1"/>
    <property type="molecule type" value="Genomic_DNA"/>
</dbReference>
<keyword evidence="2 4" id="KW-0436">Ligase</keyword>